<protein>
    <submittedName>
        <fullName evidence="1">Uncharacterized protein</fullName>
    </submittedName>
</protein>
<accession>A0A9P4LE84</accession>
<sequence>MASQYFHHLAEYQVAVCKECQYAVWPDQIEGHLQEQHNIRRKDASEIGLEVRSWLGVMQYPSEFTAPSEIVAPYPQLPIYADGLLCQLNLSQCQQVLRSIKCMKKHWHKVHQGWSAGKKRGRPSRVEEKRLQAQMEQGYTRVYCQRLFGSRHGSQYFQVHAPTQGPIGGPEPVDSEAAWARVGEQMAKAWENVEKRAQNTIQDGERDEVNPWLERTQWLPYLVGIERPDLLACVEEPVSDPDPRKDKEAEPVEAAIWAAMDGLVRFSQASVVDRIGVFVRLEAIRTEKHQTRFQLLQPYMDKDAIIKHMRLWQQKLMFFARTQREHTWKSPQYWFTRRQREA</sequence>
<dbReference type="EMBL" id="ML978397">
    <property type="protein sequence ID" value="KAF2022981.1"/>
    <property type="molecule type" value="Genomic_DNA"/>
</dbReference>
<dbReference type="Proteomes" id="UP000799777">
    <property type="component" value="Unassembled WGS sequence"/>
</dbReference>
<evidence type="ECO:0000313" key="1">
    <source>
        <dbReference type="EMBL" id="KAF2022981.1"/>
    </source>
</evidence>
<keyword evidence="2" id="KW-1185">Reference proteome</keyword>
<name>A0A9P4LE84_9PLEO</name>
<proteinExistence type="predicted"/>
<gene>
    <name evidence="1" type="ORF">EK21DRAFT_119200</name>
</gene>
<reference evidence="1" key="1">
    <citation type="journal article" date="2020" name="Stud. Mycol.">
        <title>101 Dothideomycetes genomes: a test case for predicting lifestyles and emergence of pathogens.</title>
        <authorList>
            <person name="Haridas S."/>
            <person name="Albert R."/>
            <person name="Binder M."/>
            <person name="Bloem J."/>
            <person name="Labutti K."/>
            <person name="Salamov A."/>
            <person name="Andreopoulos B."/>
            <person name="Baker S."/>
            <person name="Barry K."/>
            <person name="Bills G."/>
            <person name="Bluhm B."/>
            <person name="Cannon C."/>
            <person name="Castanera R."/>
            <person name="Culley D."/>
            <person name="Daum C."/>
            <person name="Ezra D."/>
            <person name="Gonzalez J."/>
            <person name="Henrissat B."/>
            <person name="Kuo A."/>
            <person name="Liang C."/>
            <person name="Lipzen A."/>
            <person name="Lutzoni F."/>
            <person name="Magnuson J."/>
            <person name="Mondo S."/>
            <person name="Nolan M."/>
            <person name="Ohm R."/>
            <person name="Pangilinan J."/>
            <person name="Park H.-J."/>
            <person name="Ramirez L."/>
            <person name="Alfaro M."/>
            <person name="Sun H."/>
            <person name="Tritt A."/>
            <person name="Yoshinaga Y."/>
            <person name="Zwiers L.-H."/>
            <person name="Turgeon B."/>
            <person name="Goodwin S."/>
            <person name="Spatafora J."/>
            <person name="Crous P."/>
            <person name="Grigoriev I."/>
        </authorList>
    </citation>
    <scope>NUCLEOTIDE SEQUENCE</scope>
    <source>
        <strain evidence="1">CBS 110217</strain>
    </source>
</reference>
<dbReference type="OrthoDB" id="2608216at2759"/>
<dbReference type="AlphaFoldDB" id="A0A9P4LE84"/>
<dbReference type="Pfam" id="PF12013">
    <property type="entry name" value="OrsD"/>
    <property type="match status" value="1"/>
</dbReference>
<comment type="caution">
    <text evidence="1">The sequence shown here is derived from an EMBL/GenBank/DDBJ whole genome shotgun (WGS) entry which is preliminary data.</text>
</comment>
<dbReference type="InterPro" id="IPR022698">
    <property type="entry name" value="OrsD"/>
</dbReference>
<organism evidence="1 2">
    <name type="scientific">Setomelanomma holmii</name>
    <dbReference type="NCBI Taxonomy" id="210430"/>
    <lineage>
        <taxon>Eukaryota</taxon>
        <taxon>Fungi</taxon>
        <taxon>Dikarya</taxon>
        <taxon>Ascomycota</taxon>
        <taxon>Pezizomycotina</taxon>
        <taxon>Dothideomycetes</taxon>
        <taxon>Pleosporomycetidae</taxon>
        <taxon>Pleosporales</taxon>
        <taxon>Pleosporineae</taxon>
        <taxon>Phaeosphaeriaceae</taxon>
        <taxon>Setomelanomma</taxon>
    </lineage>
</organism>
<evidence type="ECO:0000313" key="2">
    <source>
        <dbReference type="Proteomes" id="UP000799777"/>
    </source>
</evidence>